<comment type="caution">
    <text evidence="2">The sequence shown here is derived from an EMBL/GenBank/DDBJ whole genome shotgun (WGS) entry which is preliminary data.</text>
</comment>
<feature type="transmembrane region" description="Helical" evidence="1">
    <location>
        <begin position="50"/>
        <end position="71"/>
    </location>
</feature>
<protein>
    <submittedName>
        <fullName evidence="2">DUF4229 domain-containing protein</fullName>
    </submittedName>
</protein>
<evidence type="ECO:0000256" key="1">
    <source>
        <dbReference type="SAM" id="Phobius"/>
    </source>
</evidence>
<feature type="transmembrane region" description="Helical" evidence="1">
    <location>
        <begin position="20"/>
        <end position="44"/>
    </location>
</feature>
<evidence type="ECO:0000313" key="2">
    <source>
        <dbReference type="EMBL" id="KAB3523593.1"/>
    </source>
</evidence>
<proteinExistence type="predicted"/>
<dbReference type="EMBL" id="WBZJ01000001">
    <property type="protein sequence ID" value="KAB3523593.1"/>
    <property type="molecule type" value="Genomic_DNA"/>
</dbReference>
<evidence type="ECO:0000313" key="3">
    <source>
        <dbReference type="Proteomes" id="UP000436181"/>
    </source>
</evidence>
<dbReference type="Proteomes" id="UP000436181">
    <property type="component" value="Unassembled WGS sequence"/>
</dbReference>
<organism evidence="2 3">
    <name type="scientific">Corynebacterium zhongnanshanii</name>
    <dbReference type="NCBI Taxonomy" id="2768834"/>
    <lineage>
        <taxon>Bacteria</taxon>
        <taxon>Bacillati</taxon>
        <taxon>Actinomycetota</taxon>
        <taxon>Actinomycetes</taxon>
        <taxon>Mycobacteriales</taxon>
        <taxon>Corynebacteriaceae</taxon>
        <taxon>Corynebacterium</taxon>
    </lineage>
</organism>
<dbReference type="InterPro" id="IPR025323">
    <property type="entry name" value="DUF4229"/>
</dbReference>
<sequence length="105" mass="12058">MHVDKENKAKLSGAAWRDILLYAFLRFLLFLALTFIIHSIVILLGMANTFPLLISALLALILALPLSMVMFKKLRLRVTEAVAERDAGRRAHKEQMRRQLEQRLS</sequence>
<accession>A0ABQ6VIG6</accession>
<reference evidence="2 3" key="1">
    <citation type="submission" date="2019-10" db="EMBL/GenBank/DDBJ databases">
        <title>Corynebacterium sp novel species isolated from the respiratory tract of Marmot.</title>
        <authorList>
            <person name="Zhang G."/>
        </authorList>
    </citation>
    <scope>NUCLEOTIDE SEQUENCE [LARGE SCALE GENOMIC DNA]</scope>
    <source>
        <strain evidence="2 3">336</strain>
    </source>
</reference>
<keyword evidence="1" id="KW-0472">Membrane</keyword>
<dbReference type="Pfam" id="PF14012">
    <property type="entry name" value="DUF4229"/>
    <property type="match status" value="1"/>
</dbReference>
<keyword evidence="1" id="KW-0812">Transmembrane</keyword>
<name>A0ABQ6VIG6_9CORY</name>
<gene>
    <name evidence="2" type="ORF">F8377_00805</name>
</gene>
<keyword evidence="1" id="KW-1133">Transmembrane helix</keyword>
<keyword evidence="3" id="KW-1185">Reference proteome</keyword>